<reference evidence="1 2" key="1">
    <citation type="journal article" date="2015" name="Stand. Genomic Sci.">
        <title>Genomic Encyclopedia of Bacterial and Archaeal Type Strains, Phase III: the genomes of soil and plant-associated and newly described type strains.</title>
        <authorList>
            <person name="Whitman W.B."/>
            <person name="Woyke T."/>
            <person name="Klenk H.P."/>
            <person name="Zhou Y."/>
            <person name="Lilburn T.G."/>
            <person name="Beck B.J."/>
            <person name="De Vos P."/>
            <person name="Vandamme P."/>
            <person name="Eisen J.A."/>
            <person name="Garrity G."/>
            <person name="Hugenholtz P."/>
            <person name="Kyrpides N.C."/>
        </authorList>
    </citation>
    <scope>NUCLEOTIDE SEQUENCE [LARGE SCALE GENOMIC DNA]</scope>
    <source>
        <strain evidence="1 2">CGMCC 1.10822</strain>
    </source>
</reference>
<dbReference type="PIRSF" id="PIRSF034110">
    <property type="entry name" value="DUF1203"/>
    <property type="match status" value="1"/>
</dbReference>
<dbReference type="Pfam" id="PF06718">
    <property type="entry name" value="DUF1203"/>
    <property type="match status" value="1"/>
</dbReference>
<accession>A0A562RJN1</accession>
<protein>
    <submittedName>
        <fullName evidence="1">Uncharacterized protein DUF1203</fullName>
    </submittedName>
</protein>
<dbReference type="RefSeq" id="WP_145647039.1">
    <property type="nucleotide sequence ID" value="NZ_VLLB01000001.1"/>
</dbReference>
<comment type="caution">
    <text evidence="1">The sequence shown here is derived from an EMBL/GenBank/DDBJ whole genome shotgun (WGS) entry which is preliminary data.</text>
</comment>
<name>A0A562RJN1_9BURK</name>
<dbReference type="Proteomes" id="UP000318431">
    <property type="component" value="Unassembled WGS sequence"/>
</dbReference>
<dbReference type="EMBL" id="VLLB01000001">
    <property type="protein sequence ID" value="TWI69272.1"/>
    <property type="molecule type" value="Genomic_DNA"/>
</dbReference>
<sequence length="155" mass="17413">MHFRLSGLSPHQFESFFGMSDAALAQLGVRRQVVDRSPGFPDRVTLQDVAVGQTVLLLNYVHQPAATPYRASHAIFVQEGAARRFEAIDEVPESLRIRLLSVRAYDTEGMLRDGDVVDGRHIESVITRMFQDAGIAYLHVHHARHGCYACRVDRV</sequence>
<keyword evidence="2" id="KW-1185">Reference proteome</keyword>
<evidence type="ECO:0000313" key="2">
    <source>
        <dbReference type="Proteomes" id="UP000318431"/>
    </source>
</evidence>
<gene>
    <name evidence="1" type="ORF">IP91_00339</name>
</gene>
<dbReference type="OrthoDB" id="5953307at2"/>
<dbReference type="InterPro" id="IPR009593">
    <property type="entry name" value="DUF1203"/>
</dbReference>
<organism evidence="1 2">
    <name type="scientific">Pseudoduganella lurida</name>
    <dbReference type="NCBI Taxonomy" id="1036180"/>
    <lineage>
        <taxon>Bacteria</taxon>
        <taxon>Pseudomonadati</taxon>
        <taxon>Pseudomonadota</taxon>
        <taxon>Betaproteobacteria</taxon>
        <taxon>Burkholderiales</taxon>
        <taxon>Oxalobacteraceae</taxon>
        <taxon>Telluria group</taxon>
        <taxon>Pseudoduganella</taxon>
    </lineage>
</organism>
<dbReference type="AlphaFoldDB" id="A0A562RJN1"/>
<proteinExistence type="predicted"/>
<evidence type="ECO:0000313" key="1">
    <source>
        <dbReference type="EMBL" id="TWI69272.1"/>
    </source>
</evidence>